<sequence>MENQKGNIVMFPKWRKRLEQEGLQAVKDKRYQDAAQALRPLLDYKVANHDVITGLLMSWIELGQLEEAEELCRQQMKVDEENYYEYLHIYITILFQDSRYQELIDLLDEVFHTEEVPHQNRTQLWQMYEVSKKLLEETHKSEGEKYSHHFFEALENNDVHNQWQMLSRLLKQPAQHYAEMYKPLLMKESVHPIIKTAIIEWFRDSGFSDHIKVKKFGQYIEVTPSELNQLHSDYILKQVQMRLGSIEQSNPTMFDMLNQLLYHYCYVRYPIFPDEHEVPVIVEALKQIGHEYLQLPYNYNNDLNNVSIYKEEIETCEQHYLAIVEQ</sequence>
<dbReference type="EMBL" id="CP095073">
    <property type="protein sequence ID" value="UOQ46228.1"/>
    <property type="molecule type" value="Genomic_DNA"/>
</dbReference>
<reference evidence="1 2" key="1">
    <citation type="submission" date="2022-04" db="EMBL/GenBank/DDBJ databases">
        <title>Halobacillus sp. isolated from saltern.</title>
        <authorList>
            <person name="Won M."/>
            <person name="Lee C.-M."/>
            <person name="Woen H.-Y."/>
            <person name="Kwon S.-W."/>
        </authorList>
    </citation>
    <scope>NUCLEOTIDE SEQUENCE [LARGE SCALE GENOMIC DNA]</scope>
    <source>
        <strain evidence="1 2">SSBR10-3</strain>
    </source>
</reference>
<proteinExistence type="predicted"/>
<dbReference type="Proteomes" id="UP000831787">
    <property type="component" value="Chromosome"/>
</dbReference>
<name>A0ABY4EPY1_9BACI</name>
<dbReference type="RefSeq" id="WP_244713311.1">
    <property type="nucleotide sequence ID" value="NZ_CP095073.1"/>
</dbReference>
<accession>A0ABY4EPY1</accession>
<evidence type="ECO:0000313" key="1">
    <source>
        <dbReference type="EMBL" id="UOQ46228.1"/>
    </source>
</evidence>
<gene>
    <name evidence="1" type="ORF">MUN89_10115</name>
</gene>
<evidence type="ECO:0000313" key="2">
    <source>
        <dbReference type="Proteomes" id="UP000831787"/>
    </source>
</evidence>
<dbReference type="SUPFAM" id="SSF116965">
    <property type="entry name" value="Hypothetical protein MPN330"/>
    <property type="match status" value="1"/>
</dbReference>
<dbReference type="InterPro" id="IPR011990">
    <property type="entry name" value="TPR-like_helical_dom_sf"/>
</dbReference>
<protein>
    <submittedName>
        <fullName evidence="1">Tetratricopeptide repeat protein</fullName>
    </submittedName>
</protein>
<keyword evidence="2" id="KW-1185">Reference proteome</keyword>
<organism evidence="1 2">
    <name type="scientific">Halobacillus salinarum</name>
    <dbReference type="NCBI Taxonomy" id="2932257"/>
    <lineage>
        <taxon>Bacteria</taxon>
        <taxon>Bacillati</taxon>
        <taxon>Bacillota</taxon>
        <taxon>Bacilli</taxon>
        <taxon>Bacillales</taxon>
        <taxon>Bacillaceae</taxon>
        <taxon>Halobacillus</taxon>
    </lineage>
</organism>
<dbReference type="Gene3D" id="1.25.40.10">
    <property type="entry name" value="Tetratricopeptide repeat domain"/>
    <property type="match status" value="1"/>
</dbReference>